<evidence type="ECO:0000313" key="3">
    <source>
        <dbReference type="Proteomes" id="UP001501666"/>
    </source>
</evidence>
<organism evidence="2 3">
    <name type="scientific">Nonomuraea recticatena</name>
    <dbReference type="NCBI Taxonomy" id="46178"/>
    <lineage>
        <taxon>Bacteria</taxon>
        <taxon>Bacillati</taxon>
        <taxon>Actinomycetota</taxon>
        <taxon>Actinomycetes</taxon>
        <taxon>Streptosporangiales</taxon>
        <taxon>Streptosporangiaceae</taxon>
        <taxon>Nonomuraea</taxon>
    </lineage>
</organism>
<keyword evidence="1" id="KW-1133">Transmembrane helix</keyword>
<accession>A0ABN3TCM5</accession>
<keyword evidence="1" id="KW-0812">Transmembrane</keyword>
<feature type="transmembrane region" description="Helical" evidence="1">
    <location>
        <begin position="79"/>
        <end position="98"/>
    </location>
</feature>
<feature type="transmembrane region" description="Helical" evidence="1">
    <location>
        <begin position="43"/>
        <end position="67"/>
    </location>
</feature>
<feature type="transmembrane region" description="Helical" evidence="1">
    <location>
        <begin position="110"/>
        <end position="130"/>
    </location>
</feature>
<proteinExistence type="predicted"/>
<dbReference type="EMBL" id="BAAATE010000055">
    <property type="protein sequence ID" value="GAA2699372.1"/>
    <property type="molecule type" value="Genomic_DNA"/>
</dbReference>
<protein>
    <submittedName>
        <fullName evidence="2">Uncharacterized protein</fullName>
    </submittedName>
</protein>
<reference evidence="2 3" key="1">
    <citation type="journal article" date="2019" name="Int. J. Syst. Evol. Microbiol.">
        <title>The Global Catalogue of Microorganisms (GCM) 10K type strain sequencing project: providing services to taxonomists for standard genome sequencing and annotation.</title>
        <authorList>
            <consortium name="The Broad Institute Genomics Platform"/>
            <consortium name="The Broad Institute Genome Sequencing Center for Infectious Disease"/>
            <person name="Wu L."/>
            <person name="Ma J."/>
        </authorList>
    </citation>
    <scope>NUCLEOTIDE SEQUENCE [LARGE SCALE GENOMIC DNA]</scope>
    <source>
        <strain evidence="2 3">JCM 6835</strain>
    </source>
</reference>
<gene>
    <name evidence="2" type="ORF">GCM10010412_095830</name>
</gene>
<dbReference type="RefSeq" id="WP_346157235.1">
    <property type="nucleotide sequence ID" value="NZ_BAAATE010000055.1"/>
</dbReference>
<name>A0ABN3TCM5_9ACTN</name>
<keyword evidence="3" id="KW-1185">Reference proteome</keyword>
<evidence type="ECO:0000313" key="2">
    <source>
        <dbReference type="EMBL" id="GAA2699372.1"/>
    </source>
</evidence>
<comment type="caution">
    <text evidence="2">The sequence shown here is derived from an EMBL/GenBank/DDBJ whole genome shotgun (WGS) entry which is preliminary data.</text>
</comment>
<evidence type="ECO:0000256" key="1">
    <source>
        <dbReference type="SAM" id="Phobius"/>
    </source>
</evidence>
<sequence>MLRQLHPLAGLAGFLTLLTSWISTVLVELFGSHELVVTVKQAIPWGLIVLIPALALTGASGFSIAGNRSDTRIDGKRRRMLVIAGLGLLVLTPSAFYLSAGTPFTTAFTLVQAVELLAGAVSLTLMAMSVRDGFELSGRFRTNADRG</sequence>
<keyword evidence="1" id="KW-0472">Membrane</keyword>
<dbReference type="Proteomes" id="UP001501666">
    <property type="component" value="Unassembled WGS sequence"/>
</dbReference>